<gene>
    <name evidence="2" type="ORF">HDF10_002371</name>
</gene>
<comment type="caution">
    <text evidence="2">The sequence shown here is derived from an EMBL/GenBank/DDBJ whole genome shotgun (WGS) entry which is preliminary data.</text>
</comment>
<dbReference type="InterPro" id="IPR009327">
    <property type="entry name" value="Cupin_DUF985"/>
</dbReference>
<organism evidence="2 3">
    <name type="scientific">Tunturiibacter lichenicola</name>
    <dbReference type="NCBI Taxonomy" id="2051959"/>
    <lineage>
        <taxon>Bacteria</taxon>
        <taxon>Pseudomonadati</taxon>
        <taxon>Acidobacteriota</taxon>
        <taxon>Terriglobia</taxon>
        <taxon>Terriglobales</taxon>
        <taxon>Acidobacteriaceae</taxon>
        <taxon>Tunturiibacter</taxon>
    </lineage>
</organism>
<dbReference type="EMBL" id="JACHDZ010000003">
    <property type="protein sequence ID" value="MBB5344392.1"/>
    <property type="molecule type" value="Genomic_DNA"/>
</dbReference>
<sequence length="170" mass="19135">MTAEDVKKLLGLQPHPREGGWYVRTYEAAEKVEASAFGDERYAGARRTGTAIYYLLESETFSEMHRLKSDEVFHFYAGDAVEMLQLVEKGKGQTVVIGNDLLRGQRPQVVVERGVWQGSRLVEGGRWALLGCTVSPGFEFEDYDAGEREELCEAWPEFVEEITALTRVAP</sequence>
<dbReference type="PANTHER" id="PTHR33387">
    <property type="entry name" value="RMLC-LIKE JELLY ROLL FOLD PROTEIN"/>
    <property type="match status" value="1"/>
</dbReference>
<dbReference type="InterPro" id="IPR011051">
    <property type="entry name" value="RmlC_Cupin_sf"/>
</dbReference>
<proteinExistence type="predicted"/>
<reference evidence="2 3" key="1">
    <citation type="submission" date="2020-08" db="EMBL/GenBank/DDBJ databases">
        <title>Genomic Encyclopedia of Type Strains, Phase IV (KMG-V): Genome sequencing to study the core and pangenomes of soil and plant-associated prokaryotes.</title>
        <authorList>
            <person name="Whitman W."/>
        </authorList>
    </citation>
    <scope>NUCLEOTIDE SEQUENCE [LARGE SCALE GENOMIC DNA]</scope>
    <source>
        <strain evidence="2 3">M8US30</strain>
    </source>
</reference>
<name>A0A7W8J845_9BACT</name>
<dbReference type="Pfam" id="PF06172">
    <property type="entry name" value="Cupin_5"/>
    <property type="match status" value="1"/>
</dbReference>
<feature type="domain" description="DUF985" evidence="1">
    <location>
        <begin position="8"/>
        <end position="144"/>
    </location>
</feature>
<dbReference type="Proteomes" id="UP000569092">
    <property type="component" value="Unassembled WGS sequence"/>
</dbReference>
<evidence type="ECO:0000313" key="2">
    <source>
        <dbReference type="EMBL" id="MBB5344392.1"/>
    </source>
</evidence>
<evidence type="ECO:0000259" key="1">
    <source>
        <dbReference type="Pfam" id="PF06172"/>
    </source>
</evidence>
<dbReference type="CDD" id="cd06121">
    <property type="entry name" value="cupin_YML079wp"/>
    <property type="match status" value="1"/>
</dbReference>
<dbReference type="PANTHER" id="PTHR33387:SF3">
    <property type="entry name" value="DUF985 DOMAIN-CONTAINING PROTEIN"/>
    <property type="match status" value="1"/>
</dbReference>
<accession>A0A7W8J845</accession>
<evidence type="ECO:0000313" key="3">
    <source>
        <dbReference type="Proteomes" id="UP000569092"/>
    </source>
</evidence>
<dbReference type="InterPro" id="IPR039935">
    <property type="entry name" value="YML079W-like"/>
</dbReference>
<dbReference type="AlphaFoldDB" id="A0A7W8J845"/>
<dbReference type="InterPro" id="IPR014710">
    <property type="entry name" value="RmlC-like_jellyroll"/>
</dbReference>
<dbReference type="SUPFAM" id="SSF51182">
    <property type="entry name" value="RmlC-like cupins"/>
    <property type="match status" value="1"/>
</dbReference>
<protein>
    <recommendedName>
        <fullName evidence="1">DUF985 domain-containing protein</fullName>
    </recommendedName>
</protein>
<dbReference type="Gene3D" id="2.60.120.10">
    <property type="entry name" value="Jelly Rolls"/>
    <property type="match status" value="1"/>
</dbReference>